<protein>
    <submittedName>
        <fullName evidence="1">Uncharacterized protein</fullName>
    </submittedName>
</protein>
<evidence type="ECO:0000313" key="1">
    <source>
        <dbReference type="EMBL" id="QZE15350.1"/>
    </source>
</evidence>
<reference evidence="1" key="1">
    <citation type="submission" date="2021-08" db="EMBL/GenBank/DDBJ databases">
        <title>Novel anaerobic bacterium isolated from sea squirt in East Sea, Republic of Korea.</title>
        <authorList>
            <person name="Nguyen T.H."/>
            <person name="Li Z."/>
            <person name="Lee Y.-J."/>
            <person name="Ko J."/>
            <person name="Kim S.-G."/>
        </authorList>
    </citation>
    <scope>NUCLEOTIDE SEQUENCE</scope>
    <source>
        <strain evidence="1">KCTC 25031</strain>
    </source>
</reference>
<keyword evidence="2" id="KW-1185">Reference proteome</keyword>
<gene>
    <name evidence="1" type="ORF">K4L44_05825</name>
</gene>
<evidence type="ECO:0000313" key="2">
    <source>
        <dbReference type="Proteomes" id="UP000826212"/>
    </source>
</evidence>
<dbReference type="EMBL" id="CP081303">
    <property type="protein sequence ID" value="QZE15350.1"/>
    <property type="molecule type" value="Genomic_DNA"/>
</dbReference>
<dbReference type="Proteomes" id="UP000826212">
    <property type="component" value="Chromosome"/>
</dbReference>
<organism evidence="1 2">
    <name type="scientific">Halosquirtibacter laminarini</name>
    <dbReference type="NCBI Taxonomy" id="3374600"/>
    <lineage>
        <taxon>Bacteria</taxon>
        <taxon>Pseudomonadati</taxon>
        <taxon>Bacteroidota</taxon>
        <taxon>Bacteroidia</taxon>
        <taxon>Marinilabiliales</taxon>
        <taxon>Prolixibacteraceae</taxon>
        <taxon>Halosquirtibacter</taxon>
    </lineage>
</organism>
<proteinExistence type="predicted"/>
<sequence>MTGVLGWTPNDFNRSRVGEVYTALSGFNQYHEQQMQFQYNLQRQQTIALGSIQLSENDRERFMDAIPSWEEMQTPPVVEDNFQSKEVQEAIANAIKDINHG</sequence>
<name>A0AC61NPF0_9BACT</name>
<accession>A0AC61NPF0</accession>